<accession>D9I7J1</accession>
<name>D9I7J1_9BACT</name>
<reference evidence="1" key="2">
    <citation type="journal article" date="2011" name="World J. Microbiol. Biotechnol.">
        <title>Identification and characterization of a novel methionine ?-lyase gene from deep-sea sediment metagenomic library.</title>
        <authorList>
            <person name="Li H."/>
            <person name="Huang Y."/>
            <person name="Zhang J."/>
            <person name="Du J."/>
            <person name="Tan H."/>
            <person name="Lu Y."/>
            <person name="Zhou S."/>
        </authorList>
    </citation>
    <scope>NUCLEOTIDE SEQUENCE</scope>
</reference>
<organism evidence="1">
    <name type="scientific">uncultured bacterium fss6</name>
    <dbReference type="NCBI Taxonomy" id="795751"/>
    <lineage>
        <taxon>Bacteria</taxon>
        <taxon>environmental samples</taxon>
    </lineage>
</organism>
<evidence type="ECO:0000313" key="1">
    <source>
        <dbReference type="EMBL" id="ADI48565.1"/>
    </source>
</evidence>
<feature type="non-terminal residue" evidence="1">
    <location>
        <position position="1"/>
    </location>
</feature>
<dbReference type="AlphaFoldDB" id="D9I7J1"/>
<sequence length="76" mass="8637">AGYMAQFYKPQARTAKLQRLTDQQVVGLDHQGRGVVRTAKGVKFVPGALPDERVRLRFKASMMRNWSEFKRLASSV</sequence>
<dbReference type="Gene3D" id="2.40.50.140">
    <property type="entry name" value="Nucleic acid-binding proteins"/>
    <property type="match status" value="1"/>
</dbReference>
<dbReference type="InterPro" id="IPR012340">
    <property type="entry name" value="NA-bd_OB-fold"/>
</dbReference>
<dbReference type="EMBL" id="HM116539">
    <property type="protein sequence ID" value="ADI48565.1"/>
    <property type="molecule type" value="Genomic_DNA"/>
</dbReference>
<dbReference type="SUPFAM" id="SSF50249">
    <property type="entry name" value="Nucleic acid-binding proteins"/>
    <property type="match status" value="1"/>
</dbReference>
<reference evidence="1" key="1">
    <citation type="submission" date="2010-04" db="EMBL/GenBank/DDBJ databases">
        <authorList>
            <person name="Li H.X."/>
            <person name="Huang Y.L."/>
            <person name="Zhou S.N."/>
        </authorList>
    </citation>
    <scope>NUCLEOTIDE SEQUENCE</scope>
</reference>
<protein>
    <submittedName>
        <fullName evidence="1">Uncharacterized protein</fullName>
    </submittedName>
</protein>
<proteinExistence type="predicted"/>